<accession>A0A437M5I6</accession>
<dbReference type="AlphaFoldDB" id="A0A437M5I6"/>
<dbReference type="Proteomes" id="UP000282971">
    <property type="component" value="Unassembled WGS sequence"/>
</dbReference>
<evidence type="ECO:0000256" key="1">
    <source>
        <dbReference type="SAM" id="MobiDB-lite"/>
    </source>
</evidence>
<dbReference type="RefSeq" id="WP_127740782.1">
    <property type="nucleotide sequence ID" value="NZ_SACN01000001.1"/>
</dbReference>
<reference evidence="2 3" key="1">
    <citation type="submission" date="2019-01" db="EMBL/GenBank/DDBJ databases">
        <authorList>
            <person name="Chen W.-M."/>
        </authorList>
    </citation>
    <scope>NUCLEOTIDE SEQUENCE [LARGE SCALE GENOMIC DNA]</scope>
    <source>
        <strain evidence="2 3">CCP-7</strain>
    </source>
</reference>
<feature type="compositionally biased region" description="Basic and acidic residues" evidence="1">
    <location>
        <begin position="64"/>
        <end position="77"/>
    </location>
</feature>
<gene>
    <name evidence="2" type="ORF">EOD43_02500</name>
</gene>
<comment type="caution">
    <text evidence="2">The sequence shown here is derived from an EMBL/GenBank/DDBJ whole genome shotgun (WGS) entry which is preliminary data.</text>
</comment>
<dbReference type="EMBL" id="SACN01000001">
    <property type="protein sequence ID" value="RVT92805.1"/>
    <property type="molecule type" value="Genomic_DNA"/>
</dbReference>
<organism evidence="2 3">
    <name type="scientific">Sphingomonas crocodyli</name>
    <dbReference type="NCBI Taxonomy" id="1979270"/>
    <lineage>
        <taxon>Bacteria</taxon>
        <taxon>Pseudomonadati</taxon>
        <taxon>Pseudomonadota</taxon>
        <taxon>Alphaproteobacteria</taxon>
        <taxon>Sphingomonadales</taxon>
        <taxon>Sphingomonadaceae</taxon>
        <taxon>Sphingomonas</taxon>
    </lineage>
</organism>
<name>A0A437M5I6_9SPHN</name>
<protein>
    <submittedName>
        <fullName evidence="2">Uncharacterized protein</fullName>
    </submittedName>
</protein>
<keyword evidence="3" id="KW-1185">Reference proteome</keyword>
<evidence type="ECO:0000313" key="3">
    <source>
        <dbReference type="Proteomes" id="UP000282971"/>
    </source>
</evidence>
<feature type="region of interest" description="Disordered" evidence="1">
    <location>
        <begin position="1"/>
        <end position="77"/>
    </location>
</feature>
<proteinExistence type="predicted"/>
<evidence type="ECO:0000313" key="2">
    <source>
        <dbReference type="EMBL" id="RVT92805.1"/>
    </source>
</evidence>
<sequence length="77" mass="7779">MEDGHVVTGEIAKADADRLANAGGRPGAAAKGGATPQTDDPVDPARATAREADDDSEMRASGFGDHKGEDMGRDGKG</sequence>
<feature type="compositionally biased region" description="Low complexity" evidence="1">
    <location>
        <begin position="20"/>
        <end position="34"/>
    </location>
</feature>